<gene>
    <name evidence="6" type="ORF">MSZNOR_3754</name>
</gene>
<evidence type="ECO:0000313" key="6">
    <source>
        <dbReference type="EMBL" id="CAI8916464.1"/>
    </source>
</evidence>
<dbReference type="PANTHER" id="PTHR38099:SF1">
    <property type="entry name" value="LARGE RIBOSOMAL RNA SUBUNIT ACCUMULATION PROTEIN YCED"/>
    <property type="match status" value="1"/>
</dbReference>
<evidence type="ECO:0000256" key="3">
    <source>
        <dbReference type="ARBA" id="ARBA00015716"/>
    </source>
</evidence>
<reference evidence="6 7" key="1">
    <citation type="submission" date="2023-03" db="EMBL/GenBank/DDBJ databases">
        <authorList>
            <person name="Pearce D."/>
        </authorList>
    </citation>
    <scope>NUCLEOTIDE SEQUENCE [LARGE SCALE GENOMIC DNA]</scope>
    <source>
        <strain evidence="6">Msz</strain>
    </source>
</reference>
<evidence type="ECO:0000256" key="2">
    <source>
        <dbReference type="ARBA" id="ARBA00010740"/>
    </source>
</evidence>
<comment type="similarity">
    <text evidence="2">Belongs to the DUF177 domain family.</text>
</comment>
<proteinExistence type="inferred from homology"/>
<comment type="function">
    <text evidence="1">Plays a role in synthesis, processing and/or stability of 23S rRNA.</text>
</comment>
<dbReference type="InterPro" id="IPR003772">
    <property type="entry name" value="YceD"/>
</dbReference>
<evidence type="ECO:0000256" key="4">
    <source>
        <dbReference type="ARBA" id="ARBA00022517"/>
    </source>
</evidence>
<keyword evidence="4" id="KW-0690">Ribosome biogenesis</keyword>
<sequence>MLDCLPNSIDPLEYADKRRRIVGSVPLNEMSRVRDMVLNEKGEAKVDLEFRKEGRRAVVSGWVEADLELECQCCLEPLDWPVRSKVHLGIVSTIDEGNLLPEPLEPLLLDETGMIDPADIVADELVLAIPPIPQHPQCALPKTETDAESRENPFAVLAQLKNSRQ</sequence>
<dbReference type="PANTHER" id="PTHR38099">
    <property type="entry name" value="LARGE RIBOSOMAL RNA SUBUNIT ACCUMULATION PROTEIN YCED"/>
    <property type="match status" value="1"/>
</dbReference>
<protein>
    <recommendedName>
        <fullName evidence="3">Large ribosomal RNA subunit accumulation protein YceD</fullName>
    </recommendedName>
    <alternativeName>
        <fullName evidence="5">23S rRNA accumulation protein YceD</fullName>
    </alternativeName>
</protein>
<organism evidence="6 7">
    <name type="scientific">Methylocaldum szegediense</name>
    <dbReference type="NCBI Taxonomy" id="73780"/>
    <lineage>
        <taxon>Bacteria</taxon>
        <taxon>Pseudomonadati</taxon>
        <taxon>Pseudomonadota</taxon>
        <taxon>Gammaproteobacteria</taxon>
        <taxon>Methylococcales</taxon>
        <taxon>Methylococcaceae</taxon>
        <taxon>Methylocaldum</taxon>
    </lineage>
</organism>
<evidence type="ECO:0000256" key="1">
    <source>
        <dbReference type="ARBA" id="ARBA00002868"/>
    </source>
</evidence>
<dbReference type="Pfam" id="PF02620">
    <property type="entry name" value="YceD"/>
    <property type="match status" value="1"/>
</dbReference>
<dbReference type="InterPro" id="IPR039255">
    <property type="entry name" value="YceD_bac"/>
</dbReference>
<dbReference type="EMBL" id="OX458333">
    <property type="protein sequence ID" value="CAI8916464.1"/>
    <property type="molecule type" value="Genomic_DNA"/>
</dbReference>
<keyword evidence="7" id="KW-1185">Reference proteome</keyword>
<dbReference type="Proteomes" id="UP001162030">
    <property type="component" value="Chromosome"/>
</dbReference>
<evidence type="ECO:0000313" key="7">
    <source>
        <dbReference type="Proteomes" id="UP001162030"/>
    </source>
</evidence>
<evidence type="ECO:0000256" key="5">
    <source>
        <dbReference type="ARBA" id="ARBA00031841"/>
    </source>
</evidence>
<accession>A0ABM9I648</accession>
<name>A0ABM9I648_9GAMM</name>